<gene>
    <name evidence="1" type="ORF">CLIB1444_05S05402</name>
</gene>
<accession>A0ACA9Y847</accession>
<evidence type="ECO:0000313" key="2">
    <source>
        <dbReference type="Proteomes" id="UP001152531"/>
    </source>
</evidence>
<keyword evidence="2" id="KW-1185">Reference proteome</keyword>
<sequence>MNSPIAEYSSPDINKTLTAGDGPHSTNGKTTQISEFVTKAGGEDRDKPTEASDSQLGQLRAKITSLQDNINVFLTQRMKQVKDEGDIERRILDDGVDEDSD</sequence>
<dbReference type="Proteomes" id="UP001152531">
    <property type="component" value="Unassembled WGS sequence"/>
</dbReference>
<organism evidence="1 2">
    <name type="scientific">[Candida] jaroonii</name>
    <dbReference type="NCBI Taxonomy" id="467808"/>
    <lineage>
        <taxon>Eukaryota</taxon>
        <taxon>Fungi</taxon>
        <taxon>Dikarya</taxon>
        <taxon>Ascomycota</taxon>
        <taxon>Saccharomycotina</taxon>
        <taxon>Pichiomycetes</taxon>
        <taxon>Debaryomycetaceae</taxon>
        <taxon>Yamadazyma</taxon>
    </lineage>
</organism>
<evidence type="ECO:0000313" key="1">
    <source>
        <dbReference type="EMBL" id="CAH6721183.1"/>
    </source>
</evidence>
<name>A0ACA9Y847_9ASCO</name>
<reference evidence="1" key="1">
    <citation type="submission" date="2022-06" db="EMBL/GenBank/DDBJ databases">
        <authorList>
            <person name="Legras J.-L."/>
            <person name="Devillers H."/>
            <person name="Grondin C."/>
        </authorList>
    </citation>
    <scope>NUCLEOTIDE SEQUENCE</scope>
    <source>
        <strain evidence="1">CLIB 1444</strain>
    </source>
</reference>
<comment type="caution">
    <text evidence="1">The sequence shown here is derived from an EMBL/GenBank/DDBJ whole genome shotgun (WGS) entry which is preliminary data.</text>
</comment>
<proteinExistence type="predicted"/>
<dbReference type="EMBL" id="CALSDN010000005">
    <property type="protein sequence ID" value="CAH6721183.1"/>
    <property type="molecule type" value="Genomic_DNA"/>
</dbReference>
<protein>
    <submittedName>
        <fullName evidence="1">EKC/KEOPS complex subunit Gon7p</fullName>
    </submittedName>
</protein>